<gene>
    <name evidence="2" type="ORF">J2739_004543</name>
</gene>
<evidence type="ECO:0000259" key="1">
    <source>
        <dbReference type="PROSITE" id="PS51186"/>
    </source>
</evidence>
<dbReference type="Gene3D" id="3.40.630.30">
    <property type="match status" value="1"/>
</dbReference>
<dbReference type="Gene3D" id="3.40.630.90">
    <property type="match status" value="1"/>
</dbReference>
<evidence type="ECO:0000313" key="3">
    <source>
        <dbReference type="Proteomes" id="UP001184230"/>
    </source>
</evidence>
<dbReference type="PANTHER" id="PTHR47237">
    <property type="entry name" value="SLL0310 PROTEIN"/>
    <property type="match status" value="1"/>
</dbReference>
<dbReference type="PANTHER" id="PTHR47237:SF1">
    <property type="entry name" value="SLL0310 PROTEIN"/>
    <property type="match status" value="1"/>
</dbReference>
<dbReference type="PROSITE" id="PS51186">
    <property type="entry name" value="GNAT"/>
    <property type="match status" value="1"/>
</dbReference>
<feature type="domain" description="N-acetyltransferase" evidence="1">
    <location>
        <begin position="3"/>
        <end position="144"/>
    </location>
</feature>
<dbReference type="Proteomes" id="UP001184230">
    <property type="component" value="Unassembled WGS sequence"/>
</dbReference>
<accession>A0ABU1NJV6</accession>
<dbReference type="EMBL" id="JAVDRF010000012">
    <property type="protein sequence ID" value="MDR6538750.1"/>
    <property type="molecule type" value="Genomic_DNA"/>
</dbReference>
<dbReference type="Pfam" id="PF00583">
    <property type="entry name" value="Acetyltransf_1"/>
    <property type="match status" value="1"/>
</dbReference>
<reference evidence="2 3" key="1">
    <citation type="submission" date="2023-07" db="EMBL/GenBank/DDBJ databases">
        <title>Sorghum-associated microbial communities from plants grown in Nebraska, USA.</title>
        <authorList>
            <person name="Schachtman D."/>
        </authorList>
    </citation>
    <scope>NUCLEOTIDE SEQUENCE [LARGE SCALE GENOMIC DNA]</scope>
    <source>
        <strain evidence="2 3">DS1781</strain>
    </source>
</reference>
<dbReference type="CDD" id="cd04301">
    <property type="entry name" value="NAT_SF"/>
    <property type="match status" value="1"/>
</dbReference>
<dbReference type="InterPro" id="IPR052729">
    <property type="entry name" value="Acyl/Acetyltrans_Enzymes"/>
</dbReference>
<dbReference type="SUPFAM" id="SSF55729">
    <property type="entry name" value="Acyl-CoA N-acyltransferases (Nat)"/>
    <property type="match status" value="1"/>
</dbReference>
<dbReference type="Pfam" id="PF18014">
    <property type="entry name" value="Acetyltransf_18"/>
    <property type="match status" value="1"/>
</dbReference>
<keyword evidence="3" id="KW-1185">Reference proteome</keyword>
<name>A0ABU1NJV6_9BURK</name>
<proteinExistence type="predicted"/>
<comment type="caution">
    <text evidence="2">The sequence shown here is derived from an EMBL/GenBank/DDBJ whole genome shotgun (WGS) entry which is preliminary data.</text>
</comment>
<sequence>MKCTIRPMREAEVALAIEWAANEGWNPGLHDAACFHAADPGGFLLAECGDEPVGCISAVSYAGRFGFIGLYIVRPEWRGRGIGLRLWTAGMRRLKDHVVGLDGVPAQQDNYRRSGFALAWNNARFAGPAGRAAQAPTPSIVPLAGVPFESLCADDRRVFPAPRDAFLRCWTAMPDATGRAWVADGAVAGWGLIRRCREGHKIGPLVADTPEIASALYAALCAQVPAGDTVYLDVPLPNAAAAALTQALGLQCVFETARMYAGPAPACELQRVYGITSFELG</sequence>
<organism evidence="2 3">
    <name type="scientific">Variovorax soli</name>
    <dbReference type="NCBI Taxonomy" id="376815"/>
    <lineage>
        <taxon>Bacteria</taxon>
        <taxon>Pseudomonadati</taxon>
        <taxon>Pseudomonadota</taxon>
        <taxon>Betaproteobacteria</taxon>
        <taxon>Burkholderiales</taxon>
        <taxon>Comamonadaceae</taxon>
        <taxon>Variovorax</taxon>
    </lineage>
</organism>
<dbReference type="RefSeq" id="WP_309905847.1">
    <property type="nucleotide sequence ID" value="NZ_JAVDRF010000012.1"/>
</dbReference>
<dbReference type="InterPro" id="IPR016181">
    <property type="entry name" value="Acyl_CoA_acyltransferase"/>
</dbReference>
<evidence type="ECO:0000313" key="2">
    <source>
        <dbReference type="EMBL" id="MDR6538750.1"/>
    </source>
</evidence>
<protein>
    <submittedName>
        <fullName evidence="2">GNAT superfamily N-acetyltransferase</fullName>
    </submittedName>
</protein>
<dbReference type="InterPro" id="IPR041496">
    <property type="entry name" value="YitH/HolE_GNAT"/>
</dbReference>
<dbReference type="InterPro" id="IPR000182">
    <property type="entry name" value="GNAT_dom"/>
</dbReference>